<comment type="caution">
    <text evidence="7">The sequence shown here is derived from an EMBL/GenBank/DDBJ whole genome shotgun (WGS) entry which is preliminary data.</text>
</comment>
<keyword evidence="1" id="KW-0645">Protease</keyword>
<dbReference type="GO" id="GO:0006508">
    <property type="term" value="P:proteolysis"/>
    <property type="evidence" value="ECO:0007669"/>
    <property type="project" value="UniProtKB-KW"/>
</dbReference>
<dbReference type="PANTHER" id="PTHR30471:SF3">
    <property type="entry name" value="UPF0758 PROTEIN YEES-RELATED"/>
    <property type="match status" value="1"/>
</dbReference>
<reference evidence="7 9" key="1">
    <citation type="submission" date="2015-10" db="EMBL/GenBank/DDBJ databases">
        <title>Pseudomonas putida clinical strains.</title>
        <authorList>
            <person name="Molina L."/>
            <person name="Udaondo Z."/>
        </authorList>
    </citation>
    <scope>NUCLEOTIDE SEQUENCE [LARGE SCALE GENOMIC DNA]</scope>
    <source>
        <strain evidence="7 9">HB13667</strain>
    </source>
</reference>
<dbReference type="PROSITE" id="PS01302">
    <property type="entry name" value="UPF0758"/>
    <property type="match status" value="1"/>
</dbReference>
<accession>A0A0N8HH31</accession>
<evidence type="ECO:0000313" key="9">
    <source>
        <dbReference type="Proteomes" id="UP000050437"/>
    </source>
</evidence>
<dbReference type="NCBIfam" id="TIGR00608">
    <property type="entry name" value="radc"/>
    <property type="match status" value="1"/>
</dbReference>
<dbReference type="GO" id="GO:0046872">
    <property type="term" value="F:metal ion binding"/>
    <property type="evidence" value="ECO:0007669"/>
    <property type="project" value="UniProtKB-KW"/>
</dbReference>
<dbReference type="EMBL" id="RJAI01000094">
    <property type="protein sequence ID" value="RNF79169.1"/>
    <property type="molecule type" value="Genomic_DNA"/>
</dbReference>
<organism evidence="7 9">
    <name type="scientific">Pseudomonas putida</name>
    <name type="common">Arthrobacter siderocapsulatus</name>
    <dbReference type="NCBI Taxonomy" id="303"/>
    <lineage>
        <taxon>Bacteria</taxon>
        <taxon>Pseudomonadati</taxon>
        <taxon>Pseudomonadota</taxon>
        <taxon>Gammaproteobacteria</taxon>
        <taxon>Pseudomonadales</taxon>
        <taxon>Pseudomonadaceae</taxon>
        <taxon>Pseudomonas</taxon>
    </lineage>
</organism>
<proteinExistence type="predicted"/>
<dbReference type="InterPro" id="IPR001405">
    <property type="entry name" value="UPF0758"/>
</dbReference>
<dbReference type="Gene3D" id="3.40.140.10">
    <property type="entry name" value="Cytidine Deaminase, domain 2"/>
    <property type="match status" value="1"/>
</dbReference>
<dbReference type="EMBL" id="LKKS01000011">
    <property type="protein sequence ID" value="KPM68636.1"/>
    <property type="molecule type" value="Genomic_DNA"/>
</dbReference>
<evidence type="ECO:0000259" key="6">
    <source>
        <dbReference type="PROSITE" id="PS50249"/>
    </source>
</evidence>
<keyword evidence="2" id="KW-0479">Metal-binding</keyword>
<dbReference type="PROSITE" id="PS50249">
    <property type="entry name" value="MPN"/>
    <property type="match status" value="1"/>
</dbReference>
<dbReference type="GO" id="GO:0008237">
    <property type="term" value="F:metallopeptidase activity"/>
    <property type="evidence" value="ECO:0007669"/>
    <property type="project" value="UniProtKB-KW"/>
</dbReference>
<evidence type="ECO:0000313" key="7">
    <source>
        <dbReference type="EMBL" id="KPM68636.1"/>
    </source>
</evidence>
<name>A0A0N8HH31_PSEPU</name>
<dbReference type="AlphaFoldDB" id="A0A0N8HH31"/>
<evidence type="ECO:0000313" key="8">
    <source>
        <dbReference type="EMBL" id="RNF79169.1"/>
    </source>
</evidence>
<keyword evidence="4" id="KW-0862">Zinc</keyword>
<dbReference type="SUPFAM" id="SSF102712">
    <property type="entry name" value="JAB1/MPN domain"/>
    <property type="match status" value="1"/>
</dbReference>
<evidence type="ECO:0000256" key="4">
    <source>
        <dbReference type="ARBA" id="ARBA00022833"/>
    </source>
</evidence>
<feature type="domain" description="MPN" evidence="6">
    <location>
        <begin position="43"/>
        <end position="165"/>
    </location>
</feature>
<dbReference type="Proteomes" id="UP000050437">
    <property type="component" value="Unassembled WGS sequence"/>
</dbReference>
<dbReference type="InterPro" id="IPR020891">
    <property type="entry name" value="UPF0758_CS"/>
</dbReference>
<sequence>MKFQKIKAGEDVGSYVIRSPVTETEILRLALQLAARRMSKGKPLTDPLQVAEHLQMLLQDYEHEVFALLMLDTRHRVIAFEEVFRGTLDSAHIYPREVVKMALSHNSSAVILVHNHPSGDPTPSSEDRLITQTLQTALDLIGTRTLDHILVGREGYVSLAQLGWM</sequence>
<keyword evidence="3" id="KW-0378">Hydrolase</keyword>
<evidence type="ECO:0000256" key="1">
    <source>
        <dbReference type="ARBA" id="ARBA00022670"/>
    </source>
</evidence>
<evidence type="ECO:0000313" key="10">
    <source>
        <dbReference type="Proteomes" id="UP000278162"/>
    </source>
</evidence>
<evidence type="ECO:0000256" key="2">
    <source>
        <dbReference type="ARBA" id="ARBA00022723"/>
    </source>
</evidence>
<keyword evidence="5" id="KW-0482">Metalloprotease</keyword>
<dbReference type="Proteomes" id="UP000278162">
    <property type="component" value="Unassembled WGS sequence"/>
</dbReference>
<gene>
    <name evidence="8" type="primary">radC</name>
    <name evidence="8" type="ORF">EFK07_28655</name>
    <name evidence="7" type="ORF">HB13667_01115</name>
</gene>
<evidence type="ECO:0000256" key="3">
    <source>
        <dbReference type="ARBA" id="ARBA00022801"/>
    </source>
</evidence>
<dbReference type="CDD" id="cd08071">
    <property type="entry name" value="MPN_DUF2466"/>
    <property type="match status" value="1"/>
</dbReference>
<reference evidence="8 10" key="2">
    <citation type="submission" date="2018-10" db="EMBL/GenBank/DDBJ databases">
        <title>An outbreak of IMP-63 producing strain in France.</title>
        <authorList>
            <person name="Bour M."/>
            <person name="Liapis E."/>
            <person name="Plesiat P."/>
        </authorList>
    </citation>
    <scope>NUCLEOTIDE SEQUENCE [LARGE SCALE GENOMIC DNA]</scope>
    <source>
        <strain evidence="8 10">12917</strain>
    </source>
</reference>
<dbReference type="InterPro" id="IPR037518">
    <property type="entry name" value="MPN"/>
</dbReference>
<dbReference type="Pfam" id="PF04002">
    <property type="entry name" value="RadC"/>
    <property type="match status" value="1"/>
</dbReference>
<dbReference type="RefSeq" id="WP_054571907.1">
    <property type="nucleotide sequence ID" value="NZ_LKKS01000011.1"/>
</dbReference>
<evidence type="ECO:0000256" key="5">
    <source>
        <dbReference type="ARBA" id="ARBA00023049"/>
    </source>
</evidence>
<dbReference type="PANTHER" id="PTHR30471">
    <property type="entry name" value="DNA REPAIR PROTEIN RADC"/>
    <property type="match status" value="1"/>
</dbReference>
<dbReference type="InterPro" id="IPR025657">
    <property type="entry name" value="RadC_JAB"/>
</dbReference>
<protein>
    <submittedName>
        <fullName evidence="7">DNA repair protein RadC</fullName>
    </submittedName>
</protein>